<dbReference type="Pfam" id="PF03795">
    <property type="entry name" value="YCII"/>
    <property type="match status" value="1"/>
</dbReference>
<dbReference type="GO" id="GO:0016787">
    <property type="term" value="F:hydrolase activity"/>
    <property type="evidence" value="ECO:0007669"/>
    <property type="project" value="UniProtKB-KW"/>
</dbReference>
<dbReference type="KEGG" id="azq:G3580_00450"/>
<dbReference type="Proteomes" id="UP000501991">
    <property type="component" value="Chromosome"/>
</dbReference>
<evidence type="ECO:0000259" key="2">
    <source>
        <dbReference type="Pfam" id="PF03795"/>
    </source>
</evidence>
<dbReference type="InterPro" id="IPR011008">
    <property type="entry name" value="Dimeric_a/b-barrel"/>
</dbReference>
<keyword evidence="3" id="KW-0378">Hydrolase</keyword>
<sequence length="96" mass="10438">MYLIMLTYRRPLAEVDAQLAAHRAFLERHYDAGHFLMSGPREPRTGGIILARAASAAAVAEWVSEDPFKQAGVADYEVVGWRPGMAAPGWPLDAAG</sequence>
<dbReference type="PANTHER" id="PTHR37828">
    <property type="entry name" value="GSR2449 PROTEIN"/>
    <property type="match status" value="1"/>
</dbReference>
<feature type="domain" description="YCII-related" evidence="2">
    <location>
        <begin position="1"/>
        <end position="82"/>
    </location>
</feature>
<accession>A0A6C1B7C3</accession>
<evidence type="ECO:0000313" key="4">
    <source>
        <dbReference type="Proteomes" id="UP000501991"/>
    </source>
</evidence>
<proteinExistence type="inferred from homology"/>
<dbReference type="PANTHER" id="PTHR37828:SF1">
    <property type="entry name" value="YCII-RELATED DOMAIN-CONTAINING PROTEIN"/>
    <property type="match status" value="1"/>
</dbReference>
<evidence type="ECO:0000313" key="3">
    <source>
        <dbReference type="EMBL" id="QID19662.1"/>
    </source>
</evidence>
<organism evidence="3 4">
    <name type="scientific">Nitrogeniibacter mangrovi</name>
    <dbReference type="NCBI Taxonomy" id="2016596"/>
    <lineage>
        <taxon>Bacteria</taxon>
        <taxon>Pseudomonadati</taxon>
        <taxon>Pseudomonadota</taxon>
        <taxon>Betaproteobacteria</taxon>
        <taxon>Rhodocyclales</taxon>
        <taxon>Zoogloeaceae</taxon>
        <taxon>Nitrogeniibacter</taxon>
    </lineage>
</organism>
<dbReference type="InterPro" id="IPR005545">
    <property type="entry name" value="YCII"/>
</dbReference>
<dbReference type="AlphaFoldDB" id="A0A6C1B7C3"/>
<dbReference type="EMBL" id="CP048836">
    <property type="protein sequence ID" value="QID19662.1"/>
    <property type="molecule type" value="Genomic_DNA"/>
</dbReference>
<comment type="similarity">
    <text evidence="1">Belongs to the YciI family.</text>
</comment>
<keyword evidence="4" id="KW-1185">Reference proteome</keyword>
<dbReference type="SUPFAM" id="SSF54909">
    <property type="entry name" value="Dimeric alpha+beta barrel"/>
    <property type="match status" value="1"/>
</dbReference>
<reference evidence="3 4" key="1">
    <citation type="submission" date="2020-02" db="EMBL/GenBank/DDBJ databases">
        <title>Nitrogenibacter mangrovi gen. nov., sp. nov. isolated from mangrove sediment, a denitrifying betaproteobacterium.</title>
        <authorList>
            <person name="Liao H."/>
            <person name="Tian Y."/>
        </authorList>
    </citation>
    <scope>NUCLEOTIDE SEQUENCE [LARGE SCALE GENOMIC DNA]</scope>
    <source>
        <strain evidence="3 4">M9-3-2</strain>
    </source>
</reference>
<evidence type="ECO:0000256" key="1">
    <source>
        <dbReference type="ARBA" id="ARBA00007689"/>
    </source>
</evidence>
<protein>
    <submittedName>
        <fullName evidence="3">GTP cyclohydrolase</fullName>
    </submittedName>
</protein>
<gene>
    <name evidence="3" type="ORF">G3580_00450</name>
</gene>
<name>A0A6C1B7C3_9RHOO</name>
<dbReference type="Gene3D" id="3.30.70.1060">
    <property type="entry name" value="Dimeric alpha+beta barrel"/>
    <property type="match status" value="1"/>
</dbReference>